<dbReference type="SUPFAM" id="SSF53335">
    <property type="entry name" value="S-adenosyl-L-methionine-dependent methyltransferases"/>
    <property type="match status" value="1"/>
</dbReference>
<comment type="caution">
    <text evidence="1">The sequence shown here is derived from an EMBL/GenBank/DDBJ whole genome shotgun (WGS) entry which is preliminary data.</text>
</comment>
<accession>A0A6L5BV48</accession>
<protein>
    <recommendedName>
        <fullName evidence="3">Class I SAM-dependent methyltransferase</fullName>
    </recommendedName>
</protein>
<dbReference type="RefSeq" id="WP_163913139.1">
    <property type="nucleotide sequence ID" value="NZ_JAAAXX010000002.1"/>
</dbReference>
<dbReference type="Proteomes" id="UP000475265">
    <property type="component" value="Unassembled WGS sequence"/>
</dbReference>
<reference evidence="1 2" key="1">
    <citation type="submission" date="2019-12" db="EMBL/GenBank/DDBJ databases">
        <title>Endophytic bacteria associated with Panax ginseng seedlings.</title>
        <authorList>
            <person name="Park J.M."/>
            <person name="Shin R."/>
            <person name="Jo S.H."/>
        </authorList>
    </citation>
    <scope>NUCLEOTIDE SEQUENCE [LARGE SCALE GENOMIC DNA]</scope>
    <source>
        <strain evidence="1 2">PgKB32</strain>
    </source>
</reference>
<gene>
    <name evidence="1" type="ORF">FX983_05480</name>
</gene>
<proteinExistence type="predicted"/>
<evidence type="ECO:0000313" key="2">
    <source>
        <dbReference type="Proteomes" id="UP000475265"/>
    </source>
</evidence>
<dbReference type="AlphaFoldDB" id="A0A6L5BV48"/>
<dbReference type="InterPro" id="IPR029063">
    <property type="entry name" value="SAM-dependent_MTases_sf"/>
</dbReference>
<evidence type="ECO:0008006" key="3">
    <source>
        <dbReference type="Google" id="ProtNLM"/>
    </source>
</evidence>
<name>A0A6L5BV48_9PSED</name>
<organism evidence="1 2">
    <name type="scientific">Pseudomonas frederiksbergensis</name>
    <dbReference type="NCBI Taxonomy" id="104087"/>
    <lineage>
        <taxon>Bacteria</taxon>
        <taxon>Pseudomonadati</taxon>
        <taxon>Pseudomonadota</taxon>
        <taxon>Gammaproteobacteria</taxon>
        <taxon>Pseudomonadales</taxon>
        <taxon>Pseudomonadaceae</taxon>
        <taxon>Pseudomonas</taxon>
    </lineage>
</organism>
<evidence type="ECO:0000313" key="1">
    <source>
        <dbReference type="EMBL" id="KAF2391004.1"/>
    </source>
</evidence>
<dbReference type="EMBL" id="JAAAXX010000002">
    <property type="protein sequence ID" value="KAF2391004.1"/>
    <property type="molecule type" value="Genomic_DNA"/>
</dbReference>
<dbReference type="Pfam" id="PF13578">
    <property type="entry name" value="Methyltransf_24"/>
    <property type="match status" value="1"/>
</dbReference>
<sequence>MSQYLNYSDNISTDRLRDIHTFFQLTDGMISIEEGLVLYSLASQVQSGCIVEVGSYRGRSTVFLGQGSLAGHGAPVYAIDPHKPFVGVLGGIFGPIDRTAFYKTMLITGCSEIVSLINLSSEMVVPKWSEPVALLWIDGDHSYAGVKRDFECWLPHVAEGACIAFDDSTDPVLGPRILINELLATQEYEECLSVGKVSVIKKKS</sequence>
<dbReference type="Gene3D" id="3.40.50.150">
    <property type="entry name" value="Vaccinia Virus protein VP39"/>
    <property type="match status" value="1"/>
</dbReference>